<evidence type="ECO:0000256" key="2">
    <source>
        <dbReference type="ARBA" id="ARBA00023276"/>
    </source>
</evidence>
<keyword evidence="5" id="KW-1185">Reference proteome</keyword>
<dbReference type="EMBL" id="VWSH01000003">
    <property type="protein sequence ID" value="KAA5533202.1"/>
    <property type="molecule type" value="Genomic_DNA"/>
</dbReference>
<dbReference type="GO" id="GO:0015979">
    <property type="term" value="P:photosynthesis"/>
    <property type="evidence" value="ECO:0007669"/>
    <property type="project" value="UniProtKB-KW"/>
</dbReference>
<sequence length="328" mass="36532">MKFIPGYCNTKSYLQLLLSCIFFFSCKKDMLYPQDSQEIVTGAKSDINGILFINDSVGYIIGGEKYDSTLLMTTNDGGKTWIRFAYNGEHPKGVFGIAYDGKKVMAGGFEGRSYSPVGNSADWEMRQMQNWDWIQNMTFSAPNKGFLVTGEGYAFGRIYKFDTAFNVSLVDTFAYQLSDIAFANEQIGYACGYGAVLKTTDGGNSWQLQDIQGDFYKSLSVMDAENIWAVGYNGSIIHTADGGKHWEKQRNGDNPLISKYRFRDVVFKNKEIGYAAGDKGLIVKTVDGGIHWSLFKEVTNEDLKCITLKSDGSLWIGGSNGFVLHITE</sequence>
<gene>
    <name evidence="4" type="ORF">F0919_11690</name>
</gene>
<reference evidence="4 5" key="1">
    <citation type="submission" date="2019-09" db="EMBL/GenBank/DDBJ databases">
        <title>Genome sequence and assembly of Taibaiella sp.</title>
        <authorList>
            <person name="Chhetri G."/>
        </authorList>
    </citation>
    <scope>NUCLEOTIDE SEQUENCE [LARGE SCALE GENOMIC DNA]</scope>
    <source>
        <strain evidence="4 5">KVB11</strain>
    </source>
</reference>
<dbReference type="GO" id="GO:0009523">
    <property type="term" value="C:photosystem II"/>
    <property type="evidence" value="ECO:0007669"/>
    <property type="project" value="UniProtKB-KW"/>
</dbReference>
<evidence type="ECO:0000313" key="5">
    <source>
        <dbReference type="Proteomes" id="UP000323632"/>
    </source>
</evidence>
<feature type="domain" description="Photosynthesis system II assembly factor Ycf48/Hcf136-like" evidence="3">
    <location>
        <begin position="175"/>
        <end position="248"/>
    </location>
</feature>
<dbReference type="Proteomes" id="UP000323632">
    <property type="component" value="Unassembled WGS sequence"/>
</dbReference>
<dbReference type="AlphaFoldDB" id="A0A5M6CH04"/>
<dbReference type="Pfam" id="PF14870">
    <property type="entry name" value="PSII_BNR"/>
    <property type="match status" value="1"/>
</dbReference>
<dbReference type="InterPro" id="IPR028203">
    <property type="entry name" value="PSII_CF48-like_dom"/>
</dbReference>
<dbReference type="SUPFAM" id="SSF110296">
    <property type="entry name" value="Oligoxyloglucan reducing end-specific cellobiohydrolase"/>
    <property type="match status" value="1"/>
</dbReference>
<dbReference type="InterPro" id="IPR015943">
    <property type="entry name" value="WD40/YVTN_repeat-like_dom_sf"/>
</dbReference>
<organism evidence="4 5">
    <name type="scientific">Taibaiella lutea</name>
    <dbReference type="NCBI Taxonomy" id="2608001"/>
    <lineage>
        <taxon>Bacteria</taxon>
        <taxon>Pseudomonadati</taxon>
        <taxon>Bacteroidota</taxon>
        <taxon>Chitinophagia</taxon>
        <taxon>Chitinophagales</taxon>
        <taxon>Chitinophagaceae</taxon>
        <taxon>Taibaiella</taxon>
    </lineage>
</organism>
<dbReference type="PANTHER" id="PTHR47199">
    <property type="entry name" value="PHOTOSYSTEM II STABILITY/ASSEMBLY FACTOR HCF136, CHLOROPLASTIC"/>
    <property type="match status" value="1"/>
</dbReference>
<name>A0A5M6CH04_9BACT</name>
<dbReference type="Gene3D" id="2.130.10.10">
    <property type="entry name" value="YVTN repeat-like/Quinoprotein amine dehydrogenase"/>
    <property type="match status" value="1"/>
</dbReference>
<dbReference type="PANTHER" id="PTHR47199:SF2">
    <property type="entry name" value="PHOTOSYSTEM II STABILITY_ASSEMBLY FACTOR HCF136, CHLOROPLASTIC"/>
    <property type="match status" value="1"/>
</dbReference>
<protein>
    <recommendedName>
        <fullName evidence="3">Photosynthesis system II assembly factor Ycf48/Hcf136-like domain-containing protein</fullName>
    </recommendedName>
</protein>
<evidence type="ECO:0000259" key="3">
    <source>
        <dbReference type="Pfam" id="PF14870"/>
    </source>
</evidence>
<proteinExistence type="predicted"/>
<evidence type="ECO:0000256" key="1">
    <source>
        <dbReference type="ARBA" id="ARBA00022531"/>
    </source>
</evidence>
<keyword evidence="1" id="KW-0602">Photosynthesis</keyword>
<accession>A0A5M6CH04</accession>
<keyword evidence="2" id="KW-0604">Photosystem II</keyword>
<dbReference type="PROSITE" id="PS51257">
    <property type="entry name" value="PROKAR_LIPOPROTEIN"/>
    <property type="match status" value="1"/>
</dbReference>
<comment type="caution">
    <text evidence="4">The sequence shown here is derived from an EMBL/GenBank/DDBJ whole genome shotgun (WGS) entry which is preliminary data.</text>
</comment>
<evidence type="ECO:0000313" key="4">
    <source>
        <dbReference type="EMBL" id="KAA5533202.1"/>
    </source>
</evidence>